<dbReference type="EMBL" id="DWVS01000265">
    <property type="protein sequence ID" value="HJC88409.1"/>
    <property type="molecule type" value="Genomic_DNA"/>
</dbReference>
<dbReference type="PROSITE" id="PS50005">
    <property type="entry name" value="TPR"/>
    <property type="match status" value="2"/>
</dbReference>
<keyword evidence="5" id="KW-1133">Transmembrane helix</keyword>
<proteinExistence type="predicted"/>
<keyword evidence="2 3" id="KW-0802">TPR repeat</keyword>
<reference evidence="6" key="2">
    <citation type="submission" date="2021-04" db="EMBL/GenBank/DDBJ databases">
        <authorList>
            <person name="Gilroy R."/>
        </authorList>
    </citation>
    <scope>NUCLEOTIDE SEQUENCE</scope>
    <source>
        <strain evidence="6">ChiBcec1-1630</strain>
    </source>
</reference>
<evidence type="ECO:0000256" key="5">
    <source>
        <dbReference type="SAM" id="Phobius"/>
    </source>
</evidence>
<evidence type="ECO:0000256" key="3">
    <source>
        <dbReference type="PROSITE-ProRule" id="PRU00339"/>
    </source>
</evidence>
<dbReference type="InterPro" id="IPR051012">
    <property type="entry name" value="CellSynth/LPSAsmb/PSIAsmb"/>
</dbReference>
<dbReference type="AlphaFoldDB" id="A0A9D2TTS2"/>
<gene>
    <name evidence="6" type="ORF">H9926_10385</name>
</gene>
<organism evidence="6 7">
    <name type="scientific">Candidatus Eisenbergiella intestinigallinarum</name>
    <dbReference type="NCBI Taxonomy" id="2838549"/>
    <lineage>
        <taxon>Bacteria</taxon>
        <taxon>Bacillati</taxon>
        <taxon>Bacillota</taxon>
        <taxon>Clostridia</taxon>
        <taxon>Lachnospirales</taxon>
        <taxon>Lachnospiraceae</taxon>
        <taxon>Eisenbergiella</taxon>
    </lineage>
</organism>
<evidence type="ECO:0000256" key="4">
    <source>
        <dbReference type="SAM" id="Coils"/>
    </source>
</evidence>
<keyword evidence="1" id="KW-0677">Repeat</keyword>
<evidence type="ECO:0000256" key="1">
    <source>
        <dbReference type="ARBA" id="ARBA00022737"/>
    </source>
</evidence>
<name>A0A9D2TTS2_9FIRM</name>
<dbReference type="SUPFAM" id="SSF48452">
    <property type="entry name" value="TPR-like"/>
    <property type="match status" value="1"/>
</dbReference>
<dbReference type="Proteomes" id="UP000823922">
    <property type="component" value="Unassembled WGS sequence"/>
</dbReference>
<keyword evidence="5" id="KW-0812">Transmembrane</keyword>
<dbReference type="InterPro" id="IPR019734">
    <property type="entry name" value="TPR_rpt"/>
</dbReference>
<protein>
    <submittedName>
        <fullName evidence="6">Tetratricopeptide repeat protein</fullName>
    </submittedName>
</protein>
<feature type="coiled-coil region" evidence="4">
    <location>
        <begin position="288"/>
        <end position="315"/>
    </location>
</feature>
<keyword evidence="5" id="KW-0472">Membrane</keyword>
<reference evidence="6" key="1">
    <citation type="journal article" date="2021" name="PeerJ">
        <title>Extensive microbial diversity within the chicken gut microbiome revealed by metagenomics and culture.</title>
        <authorList>
            <person name="Gilroy R."/>
            <person name="Ravi A."/>
            <person name="Getino M."/>
            <person name="Pursley I."/>
            <person name="Horton D.L."/>
            <person name="Alikhan N.F."/>
            <person name="Baker D."/>
            <person name="Gharbi K."/>
            <person name="Hall N."/>
            <person name="Watson M."/>
            <person name="Adriaenssens E.M."/>
            <person name="Foster-Nyarko E."/>
            <person name="Jarju S."/>
            <person name="Secka A."/>
            <person name="Antonio M."/>
            <person name="Oren A."/>
            <person name="Chaudhuri R.R."/>
            <person name="La Ragione R."/>
            <person name="Hildebrand F."/>
            <person name="Pallen M.J."/>
        </authorList>
    </citation>
    <scope>NUCLEOTIDE SEQUENCE</scope>
    <source>
        <strain evidence="6">ChiBcec1-1630</strain>
    </source>
</reference>
<keyword evidence="4" id="KW-0175">Coiled coil</keyword>
<feature type="repeat" description="TPR" evidence="3">
    <location>
        <begin position="386"/>
        <end position="419"/>
    </location>
</feature>
<sequence>MNCYNCGALLTENDFCTSCGADVRHYKKIIGFSNMYYNDGLEKANVRDLSGAVRSLRECLKLNKFHIDARNLLGLIYFEMGETVNALSEWVLSKNLKPEKNIADNYIEAVQNNPSQLENLNQAIKKYNQSLVYCQQGSLDLAVIQLKKVLSINPRFLRAHQLLALLYIQAEDWEKAKRELNKCSKIDVRNTTTLRYMKEVSEAMVEDENKGAHRGRKTEDVIKYQSGNETIIQPVNVQEPKKSLAFLVYLLAGAAAGLAIALTLIMPARMQSLRTQLNEESRAVGEQLDKRNAELAELQAQVTELQTQNTELTDELDGYAGTDGTLQTVESLLNAAYIYLDAPDDITGLAEALETIDLESMDSGNASEAYQSLYSKILELAGPEISQTCLQNGNTAYRDGDYDTAITELERAFSYDETNSDALLLLGDAYRRNGDSRNATQIYNQVVDLFPNTDNARRAESALSELEG</sequence>
<dbReference type="Gene3D" id="1.25.40.10">
    <property type="entry name" value="Tetratricopeptide repeat domain"/>
    <property type="match status" value="3"/>
</dbReference>
<comment type="caution">
    <text evidence="6">The sequence shown here is derived from an EMBL/GenBank/DDBJ whole genome shotgun (WGS) entry which is preliminary data.</text>
</comment>
<evidence type="ECO:0000256" key="2">
    <source>
        <dbReference type="ARBA" id="ARBA00022803"/>
    </source>
</evidence>
<accession>A0A9D2TTS2</accession>
<feature type="repeat" description="TPR" evidence="3">
    <location>
        <begin position="420"/>
        <end position="453"/>
    </location>
</feature>
<dbReference type="Pfam" id="PF13432">
    <property type="entry name" value="TPR_16"/>
    <property type="match status" value="1"/>
</dbReference>
<evidence type="ECO:0000313" key="6">
    <source>
        <dbReference type="EMBL" id="HJC88409.1"/>
    </source>
</evidence>
<dbReference type="InterPro" id="IPR011990">
    <property type="entry name" value="TPR-like_helical_dom_sf"/>
</dbReference>
<dbReference type="PANTHER" id="PTHR45586">
    <property type="entry name" value="TPR REPEAT-CONTAINING PROTEIN PA4667"/>
    <property type="match status" value="1"/>
</dbReference>
<feature type="transmembrane region" description="Helical" evidence="5">
    <location>
        <begin position="244"/>
        <end position="265"/>
    </location>
</feature>
<dbReference type="PANTHER" id="PTHR45586:SF1">
    <property type="entry name" value="LIPOPOLYSACCHARIDE ASSEMBLY PROTEIN B"/>
    <property type="match status" value="1"/>
</dbReference>
<evidence type="ECO:0000313" key="7">
    <source>
        <dbReference type="Proteomes" id="UP000823922"/>
    </source>
</evidence>
<dbReference type="SMART" id="SM00028">
    <property type="entry name" value="TPR"/>
    <property type="match status" value="6"/>
</dbReference>